<evidence type="ECO:0000256" key="9">
    <source>
        <dbReference type="RuleBase" id="RU361277"/>
    </source>
</evidence>
<evidence type="ECO:0000256" key="3">
    <source>
        <dbReference type="ARBA" id="ARBA00022723"/>
    </source>
</evidence>
<dbReference type="SUPFAM" id="SSF51735">
    <property type="entry name" value="NAD(P)-binding Rossmann-fold domains"/>
    <property type="match status" value="1"/>
</dbReference>
<dbReference type="Gene3D" id="3.90.180.10">
    <property type="entry name" value="Medium-chain alcohol dehydrogenases, catalytic domain"/>
    <property type="match status" value="1"/>
</dbReference>
<dbReference type="Gene3D" id="3.40.50.720">
    <property type="entry name" value="NAD(P)-binding Rossmann-like Domain"/>
    <property type="match status" value="1"/>
</dbReference>
<evidence type="ECO:0000259" key="10">
    <source>
        <dbReference type="SMART" id="SM00829"/>
    </source>
</evidence>
<comment type="caution">
    <text evidence="11">The sequence shown here is derived from an EMBL/GenBank/DDBJ whole genome shotgun (WGS) entry which is preliminary data.</text>
</comment>
<dbReference type="PANTHER" id="PTHR43161">
    <property type="entry name" value="SORBITOL DEHYDROGENASE"/>
    <property type="match status" value="1"/>
</dbReference>
<dbReference type="PANTHER" id="PTHR43161:SF9">
    <property type="entry name" value="SORBITOL DEHYDROGENASE"/>
    <property type="match status" value="1"/>
</dbReference>
<keyword evidence="3 9" id="KW-0479">Metal-binding</keyword>
<keyword evidence="5" id="KW-0560">Oxidoreductase</keyword>
<dbReference type="EMBL" id="JAWDGP010004738">
    <property type="protein sequence ID" value="KAK3762202.1"/>
    <property type="molecule type" value="Genomic_DNA"/>
</dbReference>
<dbReference type="SMART" id="SM00829">
    <property type="entry name" value="PKS_ER"/>
    <property type="match status" value="1"/>
</dbReference>
<dbReference type="Pfam" id="PF08240">
    <property type="entry name" value="ADH_N"/>
    <property type="match status" value="1"/>
</dbReference>
<name>A0AAE0Z3R1_9GAST</name>
<protein>
    <recommendedName>
        <fullName evidence="7">Sorbitol dehydrogenase</fullName>
    </recommendedName>
    <alternativeName>
        <fullName evidence="8">Polyol dehydrogenase</fullName>
    </alternativeName>
</protein>
<evidence type="ECO:0000256" key="8">
    <source>
        <dbReference type="ARBA" id="ARBA00032485"/>
    </source>
</evidence>
<dbReference type="InterPro" id="IPR013149">
    <property type="entry name" value="ADH-like_C"/>
</dbReference>
<sequence>MAVKNLSAVLHAKLDLRLENRDVPAIGEEDVLIRMGPVGICGSDIKYWTHGYCSGVFVLRAPMVLGHEGAGTVVQTGSKVGNLKVGDRVAIEPGVPCLRCRICREGRYNLCPRMQFCATPPVHGNLTRLFKHPAAFCHRLPESVDLEHGALVEPLAVAIHACNRGGVKAGSLVLVCGAGPVGLLCMWVAKCAGALGVVVTDIDDQRLAFAKEKGADYVINVRGVEEPIAAQQIISAAGCSPDVTIECSGSDYSMTLGIHATHPGGSVVQVGRGTQIPSIPLTLAATKEVDIKGVFRYANCYPTAISLISSGQLPGLKSLISHHFPLAETEMAFKTALSRDAGAIKIIIECDQ</sequence>
<dbReference type="CDD" id="cd05285">
    <property type="entry name" value="sorbitol_DH"/>
    <property type="match status" value="1"/>
</dbReference>
<dbReference type="GO" id="GO:0003939">
    <property type="term" value="F:L-iditol 2-dehydrogenase (NAD+) activity"/>
    <property type="evidence" value="ECO:0007669"/>
    <property type="project" value="TreeGrafter"/>
</dbReference>
<dbReference type="InterPro" id="IPR013154">
    <property type="entry name" value="ADH-like_N"/>
</dbReference>
<organism evidence="11 12">
    <name type="scientific">Elysia crispata</name>
    <name type="common">lettuce slug</name>
    <dbReference type="NCBI Taxonomy" id="231223"/>
    <lineage>
        <taxon>Eukaryota</taxon>
        <taxon>Metazoa</taxon>
        <taxon>Spiralia</taxon>
        <taxon>Lophotrochozoa</taxon>
        <taxon>Mollusca</taxon>
        <taxon>Gastropoda</taxon>
        <taxon>Heterobranchia</taxon>
        <taxon>Euthyneura</taxon>
        <taxon>Panpulmonata</taxon>
        <taxon>Sacoglossa</taxon>
        <taxon>Placobranchoidea</taxon>
        <taxon>Plakobranchidae</taxon>
        <taxon>Elysia</taxon>
    </lineage>
</organism>
<dbReference type="GO" id="GO:0006062">
    <property type="term" value="P:sorbitol catabolic process"/>
    <property type="evidence" value="ECO:0007669"/>
    <property type="project" value="TreeGrafter"/>
</dbReference>
<evidence type="ECO:0000313" key="11">
    <source>
        <dbReference type="EMBL" id="KAK3762202.1"/>
    </source>
</evidence>
<gene>
    <name evidence="11" type="ORF">RRG08_057440</name>
</gene>
<keyword evidence="4 9" id="KW-0862">Zinc</keyword>
<accession>A0AAE0Z3R1</accession>
<evidence type="ECO:0000256" key="7">
    <source>
        <dbReference type="ARBA" id="ARBA00026132"/>
    </source>
</evidence>
<dbReference type="FunFam" id="3.40.50.720:FF:000068">
    <property type="entry name" value="Sorbitol dehydrogenase"/>
    <property type="match status" value="1"/>
</dbReference>
<dbReference type="InterPro" id="IPR045306">
    <property type="entry name" value="SDH-like"/>
</dbReference>
<dbReference type="InterPro" id="IPR002328">
    <property type="entry name" value="ADH_Zn_CS"/>
</dbReference>
<evidence type="ECO:0000256" key="2">
    <source>
        <dbReference type="ARBA" id="ARBA00008072"/>
    </source>
</evidence>
<evidence type="ECO:0000256" key="6">
    <source>
        <dbReference type="ARBA" id="ARBA00023027"/>
    </source>
</evidence>
<dbReference type="InterPro" id="IPR036291">
    <property type="entry name" value="NAD(P)-bd_dom_sf"/>
</dbReference>
<dbReference type="InterPro" id="IPR020843">
    <property type="entry name" value="ER"/>
</dbReference>
<evidence type="ECO:0000313" key="12">
    <source>
        <dbReference type="Proteomes" id="UP001283361"/>
    </source>
</evidence>
<keyword evidence="6" id="KW-0520">NAD</keyword>
<evidence type="ECO:0000256" key="5">
    <source>
        <dbReference type="ARBA" id="ARBA00023002"/>
    </source>
</evidence>
<dbReference type="Pfam" id="PF00107">
    <property type="entry name" value="ADH_zinc_N"/>
    <property type="match status" value="1"/>
</dbReference>
<proteinExistence type="inferred from homology"/>
<feature type="domain" description="Enoyl reductase (ER)" evidence="10">
    <location>
        <begin position="13"/>
        <end position="348"/>
    </location>
</feature>
<dbReference type="Proteomes" id="UP001283361">
    <property type="component" value="Unassembled WGS sequence"/>
</dbReference>
<dbReference type="GO" id="GO:0008270">
    <property type="term" value="F:zinc ion binding"/>
    <property type="evidence" value="ECO:0007669"/>
    <property type="project" value="InterPro"/>
</dbReference>
<dbReference type="AlphaFoldDB" id="A0AAE0Z3R1"/>
<evidence type="ECO:0000256" key="1">
    <source>
        <dbReference type="ARBA" id="ARBA00001947"/>
    </source>
</evidence>
<dbReference type="PROSITE" id="PS00059">
    <property type="entry name" value="ADH_ZINC"/>
    <property type="match status" value="1"/>
</dbReference>
<evidence type="ECO:0000256" key="4">
    <source>
        <dbReference type="ARBA" id="ARBA00022833"/>
    </source>
</evidence>
<dbReference type="InterPro" id="IPR011032">
    <property type="entry name" value="GroES-like_sf"/>
</dbReference>
<keyword evidence="12" id="KW-1185">Reference proteome</keyword>
<comment type="cofactor">
    <cofactor evidence="1 9">
        <name>Zn(2+)</name>
        <dbReference type="ChEBI" id="CHEBI:29105"/>
    </cofactor>
</comment>
<comment type="similarity">
    <text evidence="2 9">Belongs to the zinc-containing alcohol dehydrogenase family.</text>
</comment>
<dbReference type="SUPFAM" id="SSF50129">
    <property type="entry name" value="GroES-like"/>
    <property type="match status" value="1"/>
</dbReference>
<reference evidence="11" key="1">
    <citation type="journal article" date="2023" name="G3 (Bethesda)">
        <title>A reference genome for the long-term kleptoplast-retaining sea slug Elysia crispata morphotype clarki.</title>
        <authorList>
            <person name="Eastman K.E."/>
            <person name="Pendleton A.L."/>
            <person name="Shaikh M.A."/>
            <person name="Suttiyut T."/>
            <person name="Ogas R."/>
            <person name="Tomko P."/>
            <person name="Gavelis G."/>
            <person name="Widhalm J.R."/>
            <person name="Wisecaver J.H."/>
        </authorList>
    </citation>
    <scope>NUCLEOTIDE SEQUENCE</scope>
    <source>
        <strain evidence="11">ECLA1</strain>
    </source>
</reference>